<feature type="compositionally biased region" description="Basic and acidic residues" evidence="5">
    <location>
        <begin position="31"/>
        <end position="40"/>
    </location>
</feature>
<dbReference type="GO" id="GO:0005634">
    <property type="term" value="C:nucleus"/>
    <property type="evidence" value="ECO:0007669"/>
    <property type="project" value="UniProtKB-SubCell"/>
</dbReference>
<feature type="region of interest" description="Disordered" evidence="5">
    <location>
        <begin position="1"/>
        <end position="52"/>
    </location>
</feature>
<dbReference type="GO" id="GO:0003700">
    <property type="term" value="F:DNA-binding transcription factor activity"/>
    <property type="evidence" value="ECO:0007669"/>
    <property type="project" value="InterPro"/>
</dbReference>
<evidence type="ECO:0000313" key="8">
    <source>
        <dbReference type="Proteomes" id="UP001224775"/>
    </source>
</evidence>
<evidence type="ECO:0000313" key="7">
    <source>
        <dbReference type="EMBL" id="KAK1734121.1"/>
    </source>
</evidence>
<feature type="compositionally biased region" description="Basic and acidic residues" evidence="5">
    <location>
        <begin position="278"/>
        <end position="295"/>
    </location>
</feature>
<comment type="caution">
    <text evidence="7">The sequence shown here is derived from an EMBL/GenBank/DDBJ whole genome shotgun (WGS) entry which is preliminary data.</text>
</comment>
<protein>
    <submittedName>
        <fullName evidence="7">Heat shock factor family protein</fullName>
    </submittedName>
</protein>
<feature type="region of interest" description="Disordered" evidence="5">
    <location>
        <begin position="212"/>
        <end position="296"/>
    </location>
</feature>
<accession>A0AAD8XUH2</accession>
<feature type="compositionally biased region" description="Polar residues" evidence="5">
    <location>
        <begin position="379"/>
        <end position="401"/>
    </location>
</feature>
<dbReference type="InterPro" id="IPR036390">
    <property type="entry name" value="WH_DNA-bd_sf"/>
</dbReference>
<evidence type="ECO:0000259" key="6">
    <source>
        <dbReference type="SMART" id="SM00415"/>
    </source>
</evidence>
<organism evidence="7 8">
    <name type="scientific">Skeletonema marinoi</name>
    <dbReference type="NCBI Taxonomy" id="267567"/>
    <lineage>
        <taxon>Eukaryota</taxon>
        <taxon>Sar</taxon>
        <taxon>Stramenopiles</taxon>
        <taxon>Ochrophyta</taxon>
        <taxon>Bacillariophyta</taxon>
        <taxon>Coscinodiscophyceae</taxon>
        <taxon>Thalassiosirophycidae</taxon>
        <taxon>Thalassiosirales</taxon>
        <taxon>Skeletonemataceae</taxon>
        <taxon>Skeletonema</taxon>
        <taxon>Skeletonema marinoi-dohrnii complex</taxon>
    </lineage>
</organism>
<feature type="domain" description="HSF-type DNA-binding" evidence="6">
    <location>
        <begin position="85"/>
        <end position="181"/>
    </location>
</feature>
<dbReference type="InterPro" id="IPR000232">
    <property type="entry name" value="HSF_DNA-bd"/>
</dbReference>
<dbReference type="SMART" id="SM00415">
    <property type="entry name" value="HSF"/>
    <property type="match status" value="1"/>
</dbReference>
<comment type="subcellular location">
    <subcellularLocation>
        <location evidence="1">Nucleus</location>
    </subcellularLocation>
</comment>
<keyword evidence="7" id="KW-0346">Stress response</keyword>
<feature type="compositionally biased region" description="Polar residues" evidence="5">
    <location>
        <begin position="436"/>
        <end position="446"/>
    </location>
</feature>
<reference evidence="7" key="1">
    <citation type="submission" date="2023-06" db="EMBL/GenBank/DDBJ databases">
        <title>Survivors Of The Sea: Transcriptome response of Skeletonema marinoi to long-term dormancy.</title>
        <authorList>
            <person name="Pinder M.I.M."/>
            <person name="Kourtchenko O."/>
            <person name="Robertson E.K."/>
            <person name="Larsson T."/>
            <person name="Maumus F."/>
            <person name="Osuna-Cruz C.M."/>
            <person name="Vancaester E."/>
            <person name="Stenow R."/>
            <person name="Vandepoele K."/>
            <person name="Ploug H."/>
            <person name="Bruchert V."/>
            <person name="Godhe A."/>
            <person name="Topel M."/>
        </authorList>
    </citation>
    <scope>NUCLEOTIDE SEQUENCE</scope>
    <source>
        <strain evidence="7">R05AC</strain>
    </source>
</reference>
<keyword evidence="8" id="KW-1185">Reference proteome</keyword>
<sequence length="446" mass="50495">MAKTEEPTSSTCRGKEEGGDDMSSSPSAASNRDKEVDAHQLEPPAQNSLITASKQNMFPRYADHTYHDFAAYLKDGGTIEKHKKSDRNFPARLHAILSDEQYSHIIAWMPHGRAWKVLNKKLLVEEVIPEFFGQSKFASFTRQLSGWGFKRLHQTGPDVGCYYHECFLRGHPRLTVLMRRISPGQGKANPNVHAEPDFYSIAKQYPLGKSEDVAGEAAAAAPTNDQWDPHQRGGYSHPPHHAAHAAAANQYDGNSANQHTNSRSVARYHSSSRVAASEARKEGEGRTEPRGHDYSYHPMSNPHYLDSHLLSSMQARQEAIMNQYYASNVNQHTTTDSFLQAASAQYFHHHHPQYSQQPNAQQVHEYNLYRNPYYSNIYNGGQIPGQSQGQASRQVSRSAAQMNYPAQEYNHPLPPDFSSYESYFEGKSKEQELESDVSNQYYRYQR</sequence>
<name>A0AAD8XUH2_9STRA</name>
<evidence type="ECO:0000256" key="2">
    <source>
        <dbReference type="ARBA" id="ARBA00023125"/>
    </source>
</evidence>
<dbReference type="SUPFAM" id="SSF46785">
    <property type="entry name" value="Winged helix' DNA-binding domain"/>
    <property type="match status" value="1"/>
</dbReference>
<evidence type="ECO:0000256" key="1">
    <source>
        <dbReference type="ARBA" id="ARBA00004123"/>
    </source>
</evidence>
<dbReference type="AlphaFoldDB" id="A0AAD8XUH2"/>
<comment type="similarity">
    <text evidence="4">Belongs to the HSF family.</text>
</comment>
<dbReference type="Gene3D" id="1.10.10.10">
    <property type="entry name" value="Winged helix-like DNA-binding domain superfamily/Winged helix DNA-binding domain"/>
    <property type="match status" value="1"/>
</dbReference>
<keyword evidence="3" id="KW-0539">Nucleus</keyword>
<evidence type="ECO:0000256" key="4">
    <source>
        <dbReference type="RuleBase" id="RU004020"/>
    </source>
</evidence>
<dbReference type="PANTHER" id="PTHR10015:SF206">
    <property type="entry name" value="HSF-TYPE DNA-BINDING DOMAIN-CONTAINING PROTEIN"/>
    <property type="match status" value="1"/>
</dbReference>
<evidence type="ECO:0000256" key="5">
    <source>
        <dbReference type="SAM" id="MobiDB-lite"/>
    </source>
</evidence>
<dbReference type="EMBL" id="JATAAI010000041">
    <property type="protein sequence ID" value="KAK1734121.1"/>
    <property type="molecule type" value="Genomic_DNA"/>
</dbReference>
<dbReference type="Pfam" id="PF00447">
    <property type="entry name" value="HSF_DNA-bind"/>
    <property type="match status" value="1"/>
</dbReference>
<keyword evidence="2" id="KW-0238">DNA-binding</keyword>
<dbReference type="GO" id="GO:0043565">
    <property type="term" value="F:sequence-specific DNA binding"/>
    <property type="evidence" value="ECO:0007669"/>
    <property type="project" value="InterPro"/>
</dbReference>
<feature type="region of interest" description="Disordered" evidence="5">
    <location>
        <begin position="379"/>
        <end position="446"/>
    </location>
</feature>
<dbReference type="InterPro" id="IPR036388">
    <property type="entry name" value="WH-like_DNA-bd_sf"/>
</dbReference>
<feature type="compositionally biased region" description="Polar residues" evidence="5">
    <location>
        <begin position="251"/>
        <end position="274"/>
    </location>
</feature>
<dbReference type="PRINTS" id="PR00056">
    <property type="entry name" value="HSFDOMAIN"/>
</dbReference>
<evidence type="ECO:0000256" key="3">
    <source>
        <dbReference type="ARBA" id="ARBA00023242"/>
    </source>
</evidence>
<dbReference type="PANTHER" id="PTHR10015">
    <property type="entry name" value="HEAT SHOCK TRANSCRIPTION FACTOR"/>
    <property type="match status" value="1"/>
</dbReference>
<proteinExistence type="inferred from homology"/>
<gene>
    <name evidence="7" type="ORF">QTG54_015124</name>
</gene>
<dbReference type="Proteomes" id="UP001224775">
    <property type="component" value="Unassembled WGS sequence"/>
</dbReference>
<dbReference type="FunFam" id="1.10.10.10:FF:000479">
    <property type="entry name" value="Predicted protein"/>
    <property type="match status" value="1"/>
</dbReference>